<organism evidence="1">
    <name type="scientific">Candidatus Kentrum sp. LPFa</name>
    <dbReference type="NCBI Taxonomy" id="2126335"/>
    <lineage>
        <taxon>Bacteria</taxon>
        <taxon>Pseudomonadati</taxon>
        <taxon>Pseudomonadota</taxon>
        <taxon>Gammaproteobacteria</taxon>
        <taxon>Candidatus Kentrum</taxon>
    </lineage>
</organism>
<dbReference type="Gene3D" id="3.30.160.250">
    <property type="match status" value="1"/>
</dbReference>
<reference evidence="1" key="1">
    <citation type="submission" date="2019-02" db="EMBL/GenBank/DDBJ databases">
        <authorList>
            <person name="Gruber-Vodicka R. H."/>
            <person name="Seah K. B. B."/>
        </authorList>
    </citation>
    <scope>NUCLEOTIDE SEQUENCE</scope>
    <source>
        <strain evidence="1">BECK_S313</strain>
    </source>
</reference>
<accession>A0A450WF43</accession>
<dbReference type="InterPro" id="IPR035069">
    <property type="entry name" value="TTHA1013/TTHA0281-like"/>
</dbReference>
<proteinExistence type="predicted"/>
<dbReference type="SUPFAM" id="SSF143100">
    <property type="entry name" value="TTHA1013/TTHA0281-like"/>
    <property type="match status" value="1"/>
</dbReference>
<gene>
    <name evidence="1" type="ORF">BECKLPF1236B_GA0070989_108116</name>
</gene>
<protein>
    <recommendedName>
        <fullName evidence="2">HicB_like antitoxin of toxin-antitoxin system</fullName>
    </recommendedName>
</protein>
<dbReference type="AlphaFoldDB" id="A0A450WF43"/>
<evidence type="ECO:0008006" key="2">
    <source>
        <dbReference type="Google" id="ProtNLM"/>
    </source>
</evidence>
<dbReference type="EMBL" id="CAADFK010000081">
    <property type="protein sequence ID" value="VFK15634.1"/>
    <property type="molecule type" value="Genomic_DNA"/>
</dbReference>
<name>A0A450WF43_9GAMM</name>
<evidence type="ECO:0000313" key="1">
    <source>
        <dbReference type="EMBL" id="VFK15634.1"/>
    </source>
</evidence>
<sequence length="70" mass="8053">MKAKFTAIVKKDGDWWLGWVQEIPGANAQEKTKEELITSLREAVRDILELHCMDAHKEAANDFEEIPLMI</sequence>